<dbReference type="PANTHER" id="PTHR38043:SF1">
    <property type="entry name" value="PROTEIN HEMX"/>
    <property type="match status" value="1"/>
</dbReference>
<proteinExistence type="predicted"/>
<feature type="compositionally biased region" description="Basic and acidic residues" evidence="2">
    <location>
        <begin position="104"/>
        <end position="116"/>
    </location>
</feature>
<dbReference type="RefSeq" id="WP_074839342.1">
    <property type="nucleotide sequence ID" value="NZ_CP047056.1"/>
</dbReference>
<feature type="region of interest" description="Disordered" evidence="2">
    <location>
        <begin position="1"/>
        <end position="32"/>
    </location>
</feature>
<keyword evidence="3" id="KW-0472">Membrane</keyword>
<dbReference type="AlphaFoldDB" id="A0A662Z7D1"/>
<feature type="transmembrane region" description="Helical" evidence="3">
    <location>
        <begin position="166"/>
        <end position="185"/>
    </location>
</feature>
<dbReference type="PANTHER" id="PTHR38043">
    <property type="entry name" value="PROTEIN HEMX"/>
    <property type="match status" value="1"/>
</dbReference>
<evidence type="ECO:0000313" key="5">
    <source>
        <dbReference type="Proteomes" id="UP000243374"/>
    </source>
</evidence>
<evidence type="ECO:0000256" key="3">
    <source>
        <dbReference type="SAM" id="Phobius"/>
    </source>
</evidence>
<keyword evidence="3" id="KW-1133">Transmembrane helix</keyword>
<feature type="compositionally biased region" description="Basic and acidic residues" evidence="2">
    <location>
        <begin position="18"/>
        <end position="32"/>
    </location>
</feature>
<dbReference type="InterPro" id="IPR007470">
    <property type="entry name" value="HemX"/>
</dbReference>
<dbReference type="OrthoDB" id="5739852at2"/>
<evidence type="ECO:0000256" key="2">
    <source>
        <dbReference type="SAM" id="MobiDB-lite"/>
    </source>
</evidence>
<feature type="compositionally biased region" description="Basic and acidic residues" evidence="2">
    <location>
        <begin position="52"/>
        <end position="94"/>
    </location>
</feature>
<name>A0A662Z7D1_9GAMM</name>
<feature type="coiled-coil region" evidence="1">
    <location>
        <begin position="221"/>
        <end position="276"/>
    </location>
</feature>
<feature type="compositionally biased region" description="Basic and acidic residues" evidence="2">
    <location>
        <begin position="536"/>
        <end position="574"/>
    </location>
</feature>
<dbReference type="EMBL" id="FOSF01000007">
    <property type="protein sequence ID" value="SFJ90662.1"/>
    <property type="molecule type" value="Genomic_DNA"/>
</dbReference>
<keyword evidence="5" id="KW-1185">Reference proteome</keyword>
<feature type="region of interest" description="Disordered" evidence="2">
    <location>
        <begin position="49"/>
        <end position="119"/>
    </location>
</feature>
<keyword evidence="1" id="KW-0175">Coiled coil</keyword>
<keyword evidence="3" id="KW-0812">Transmembrane</keyword>
<feature type="region of interest" description="Disordered" evidence="2">
    <location>
        <begin position="517"/>
        <end position="574"/>
    </location>
</feature>
<gene>
    <name evidence="4" type="ORF">SAMN04487865_10076</name>
</gene>
<accession>A0A662Z7D1</accession>
<reference evidence="4 5" key="1">
    <citation type="submission" date="2016-10" db="EMBL/GenBank/DDBJ databases">
        <authorList>
            <person name="Varghese N."/>
            <person name="Submissions S."/>
        </authorList>
    </citation>
    <scope>NUCLEOTIDE SEQUENCE [LARGE SCALE GENOMIC DNA]</scope>
    <source>
        <strain evidence="4 5">22B</strain>
    </source>
</reference>
<evidence type="ECO:0000313" key="4">
    <source>
        <dbReference type="EMBL" id="SFJ90662.1"/>
    </source>
</evidence>
<dbReference type="Pfam" id="PF04375">
    <property type="entry name" value="HemX"/>
    <property type="match status" value="1"/>
</dbReference>
<evidence type="ECO:0000256" key="1">
    <source>
        <dbReference type="SAM" id="Coils"/>
    </source>
</evidence>
<organism evidence="4 5">
    <name type="scientific">Succinivibrio dextrinosolvens</name>
    <dbReference type="NCBI Taxonomy" id="83771"/>
    <lineage>
        <taxon>Bacteria</taxon>
        <taxon>Pseudomonadati</taxon>
        <taxon>Pseudomonadota</taxon>
        <taxon>Gammaproteobacteria</taxon>
        <taxon>Aeromonadales</taxon>
        <taxon>Succinivibrionaceae</taxon>
        <taxon>Succinivibrio</taxon>
    </lineage>
</organism>
<sequence length="574" mass="64789">MSNDHKANIKDSFANKAGEAKKGAVPDSHDKLVQARLNREVDATLNQAKILLDSEPKNSAAKKPEHSFTEHSHTFDYSRRTASAEKKTDPELHLNQKHSTSDNSADRIKDDTKKPEAAVNTEIKTELQKKEDPLHMNDEQPQQVVPATEYDRLTPQVSSLKSRVNLLTFALILVIGAGAYGVYYLDQQKYSDIMEIQQQVQQSSSNVSATESKINDLYNQIKAKDERVSNLLAANDELKNQNNILKNQQENLQKSVEKAAKQTEAVNIRLNDYEDRNPNDWLVAKSYFLVSNAQNILSFSDNIEGVLLNLSQADTLLVKIDEPAINQIREAISKDILSLKKVEHIDSRGILYKLDSVYNNVDSMPLNEFLTEAQKKASYKKIETTTDNISDWKKNLLTSLKEFSSRFVEVRRRSDGVVNQYLSPEQSAILLQNIKTEILLAKIALFNKDQESFAHNLNEIKKHISAYYDINNANVTTNLEVIDEISLINIAAGKPDQLTSVPLFNAHAQHRFNLYKNQQKQKGKETNTKAVQSSEPEAKADLKKDAAETRKNGLKKTSAEQTKEINKTENKEGI</sequence>
<dbReference type="Proteomes" id="UP000243374">
    <property type="component" value="Unassembled WGS sequence"/>
</dbReference>
<protein>
    <submittedName>
        <fullName evidence="4">Conserved protein HemX</fullName>
    </submittedName>
</protein>